<evidence type="ECO:0000256" key="9">
    <source>
        <dbReference type="ARBA" id="ARBA00022837"/>
    </source>
</evidence>
<dbReference type="InterPro" id="IPR005821">
    <property type="entry name" value="Ion_trans_dom"/>
</dbReference>
<keyword evidence="5" id="KW-0109">Calcium transport</keyword>
<sequence length="2532" mass="282384">MRSSEDLLGQLKEFSSSEDGGFTLQVLSSAEFSYEAALERLARLGSANRRYGQETSTSEPDCNAYESNSTTKNIKVTALGSMVDLECRLSISSSIRADELAAVGALVSRTIDFEQSAARGSPTIASGIDQVATALNQELPKWAHGRFQNCVFFPQLGFLTVVEMSGVSRTDILQNDGLQDKNWEERFRDNDRVYYKNRYMKQLDERFGDVYGMIASEACGDLDSMMALAAGAGKYGWTSPVVTPDSNIIHIEGGRHPLLELVTSQYIANDCFLGGSGDNRRELWDGRDSPGEPDSQNTIMLITGPNDSGKSIYLKQVALTVYLAHIGSCVPAKRAVIGITDKILTRITTRESACRGESAFSIDLRQVALSVQAATRRSLVLIDEFGKGTLPEDGAGLMGAIINSFLARGEEAPRVLAATHYHELVDGNHLTPGRNISLARMEVRVNLEVGSFGEPSVVYLYALKQGQGISSFGTSCAAVNGIDRSILGRAEVIADLLSRNADLQVLCSKLGVAEKRKLESAEAVARHLLAMDLQDESGSPHSVGATGSRPQAAAHPPGHSGDASFLDLPPSPSAYWNQSYSSRRREADFYDGDEGVQPESPIDPSALQFALPPSIDTPSTPLAPYRTVSTDAFDAQGNYYDDPNAVDNESDMVPLTSGAQPIAGALNPRAGQDSTPRYSFQTVSDIDNGPSRSRQTRIGFDVELDPAANQQQGYGNTLAPGDFRHSRTPSTSGALSRAGSIVRAMSQRVVNISGEAEIVDRRPSHRRPSSQTGVEQRRTQHLSIGPDLDTSYPSQVFPAPNLEKKASTDFAFAEVRYPESLPVDMMNPLKGKSLGIFSPENAIRKGLCELLIHAWAEPVILVLIVLQTILLAVEAAPNVFEPGNGRPGKWGETRIDWAMLGLFIIFTLEIVARIIVSGFILNAAEYSTIDRKRGVRAAIADQYRLIFQPQRQKSVRGARHTRLEPTALPRSFTFAQRQTKTIEDQRRFQLARRAFLRHGFNRLDFVAVVAFWISFILGIFGLEKQHHLYVFKMLSCLRIIRLLALTNGTAQGNPYNGTVNFDNIFHSLELVFVIMSANTFSDLMYYTIDSDYPPAALFFGAGIMIMMLWLTNLLIAVITSSFQVIREESKASAFTAEEEDSPALSHSEDVLKRPSVLQKMYDKTGLVWVFVISFALIAQSCRSATMSETRKSFIDNTELIATILLDIEIAIRFLANWRHFHRSWRNLFDLFLAVTTSIILIPPIRHSGRPYAWLTVFQILRAYRVVMAVPITRKLILLVLGNAMGIGNLMLFVFLITFIMALFAVQLFRGEIPISDEGGELYRITFSTIFNSFLGMYQILSSENWTAILYAVTAAGNGFDTAWIGAVFLIGWFILSFFILVNMFIAVIQENFDVSEDEKRLEQVKAFLQRKELGKSSGNLALSTIFSFGRNKKKVRDPLDYGPAMMEMLLKDAVVREFLDDPMDPLQESPGPSLQHPQRQFTTMAGDVKPGVLSTLWGKVVAMFSSREPNPFYSNIRFEGPNDNLDPRQMARQAVSATSARRRAQREYLARHPNYNVSLFIFSPKNPIRRLCQRLVGPGRGSERFDGVEPNKIAWYTFSAFIYAVIVAMVILACVTTPLYQKQYREEHQFGLQNWYVWTDLAFAGVFTAEAVIKVIADGFFWTPNAYFRSSWGVIDGVVLITLWIYVATLLANDGAVSRAVGAFKALRALRLLNLSDSARDTFHNVIIWGLWKIIAPAFVSISLLIPFAIYGLNLFSGLLVSCNDESDDIVTLRDCFGEFSSAPYSEDWPVLAPRVASNPHLNFDDFGSALFSLFQIVSQEGWVDVSFSTQSITGLGLQPRPLVAQGNAVFFVIFNLLATVFVLTLFISVFMRNYTEQTGVAFLTAEQRSWLELRKLLRQISPSKSSYDDSEKAWKKWCHKRAIEKRGVWYTSITFVLVCHLFLLVSEYSNEPERWTKIRDTLLFVFILFYMANVAVRIIGLGWSRFRRSSWDLYSLVVVTGAFGATLALLISKTRQETYVQLHKFFLVGIVLLVIPRNDALDQLFKTAAASLTKISNLLATWLIFFIIFAIALTQTFSLTRFGEEGGNGLNLRTVPNALILLFRMSCGEGWNEIMEDFADIEPPFCVEGDDFFNSDCGSKPWARFLFVAWNILSMYIFVNLFVSLIYESFSYVYQRSSGLAVVDRDEIRRFKEAWRSVDPAGTGFISKEAFPRLLGELSGVFEMRIYDADDSVRQILEDVRGDTTSARHQSIGTSVGTGYNTGIDLQKLNERLAHIDVPSVRERRRRFNLFFEEVMVSADPDKGISFTTVLMIIAHYNIISDSKSLRLEEFLRRRARLQRVEEEVRRRVVLGFFETLYWSRQFQRHMERKRAGRMAGVPQLGIPDILVDDEEVVSGDDRSDNGDGQDKRTSLRAEASGSAQRWSWAMGPGDRGSYEQGAAQHPLSAPRLSPTSPTQPGSGSGFNFEVQTPTGEEPSGRLSVSGGDVNRPARAVGSSRVEDMLDDSVWVESIRRSATIRRSDRGSYRYGDGT</sequence>
<evidence type="ECO:0000259" key="23">
    <source>
        <dbReference type="PROSITE" id="PS50222"/>
    </source>
</evidence>
<feature type="transmembrane region" description="Helical" evidence="22">
    <location>
        <begin position="1849"/>
        <end position="1871"/>
    </location>
</feature>
<feature type="transmembrane region" description="Helical" evidence="22">
    <location>
        <begin position="1962"/>
        <end position="1982"/>
    </location>
</feature>
<name>A0A084G3A3_PSEDA</name>
<dbReference type="PANTHER" id="PTHR45628:SF7">
    <property type="entry name" value="VOLTAGE-DEPENDENT CALCIUM CHANNEL TYPE A SUBUNIT ALPHA-1"/>
    <property type="match status" value="1"/>
</dbReference>
<evidence type="ECO:0000256" key="21">
    <source>
        <dbReference type="SAM" id="MobiDB-lite"/>
    </source>
</evidence>
<feature type="transmembrane region" description="Helical" evidence="22">
    <location>
        <begin position="1227"/>
        <end position="1245"/>
    </location>
</feature>
<feature type="region of interest" description="Disordered" evidence="21">
    <location>
        <begin position="590"/>
        <end position="625"/>
    </location>
</feature>
<keyword evidence="7 22" id="KW-0812">Transmembrane</keyword>
<dbReference type="GO" id="GO:0005524">
    <property type="term" value="F:ATP binding"/>
    <property type="evidence" value="ECO:0007669"/>
    <property type="project" value="UniProtKB-KW"/>
</dbReference>
<feature type="domain" description="EF-hand" evidence="23">
    <location>
        <begin position="2187"/>
        <end position="2222"/>
    </location>
</feature>
<dbReference type="GO" id="GO:0006298">
    <property type="term" value="P:mismatch repair"/>
    <property type="evidence" value="ECO:0007669"/>
    <property type="project" value="InterPro"/>
</dbReference>
<feature type="transmembrane region" description="Helical" evidence="22">
    <location>
        <begin position="2143"/>
        <end position="2168"/>
    </location>
</feature>
<feature type="transmembrane region" description="Helical" evidence="22">
    <location>
        <begin position="1994"/>
        <end position="2013"/>
    </location>
</feature>
<dbReference type="PROSITE" id="PS50222">
    <property type="entry name" value="EF_HAND_2"/>
    <property type="match status" value="1"/>
</dbReference>
<dbReference type="SUPFAM" id="SSF81324">
    <property type="entry name" value="Voltage-gated potassium channels"/>
    <property type="match status" value="4"/>
</dbReference>
<evidence type="ECO:0000256" key="2">
    <source>
        <dbReference type="ARBA" id="ARBA00022448"/>
    </source>
</evidence>
<keyword evidence="25" id="KW-1185">Reference proteome</keyword>
<dbReference type="Proteomes" id="UP000028545">
    <property type="component" value="Unassembled WGS sequence"/>
</dbReference>
<feature type="transmembrane region" description="Helical" evidence="22">
    <location>
        <begin position="2056"/>
        <end position="2074"/>
    </location>
</feature>
<keyword evidence="13" id="KW-0406">Ion transport</keyword>
<evidence type="ECO:0000256" key="5">
    <source>
        <dbReference type="ARBA" id="ARBA00022568"/>
    </source>
</evidence>
<dbReference type="InterPro" id="IPR000432">
    <property type="entry name" value="DNA_mismatch_repair_MutS_C"/>
</dbReference>
<evidence type="ECO:0000256" key="18">
    <source>
        <dbReference type="ARBA" id="ARBA00057587"/>
    </source>
</evidence>
<feature type="transmembrane region" description="Helical" evidence="22">
    <location>
        <begin position="1726"/>
        <end position="1750"/>
    </location>
</feature>
<dbReference type="SMART" id="SM00534">
    <property type="entry name" value="MUTSac"/>
    <property type="match status" value="1"/>
</dbReference>
<feature type="transmembrane region" description="Helical" evidence="22">
    <location>
        <begin position="1289"/>
        <end position="1309"/>
    </location>
</feature>
<evidence type="ECO:0000256" key="17">
    <source>
        <dbReference type="ARBA" id="ARBA00023303"/>
    </source>
</evidence>
<feature type="transmembrane region" description="Helical" evidence="22">
    <location>
        <begin position="1672"/>
        <end position="1692"/>
    </location>
</feature>
<reference evidence="24 25" key="1">
    <citation type="journal article" date="2014" name="Genome Announc.">
        <title>Draft genome sequence of the pathogenic fungus Scedosporium apiospermum.</title>
        <authorList>
            <person name="Vandeputte P."/>
            <person name="Ghamrawi S."/>
            <person name="Rechenmann M."/>
            <person name="Iltis A."/>
            <person name="Giraud S."/>
            <person name="Fleury M."/>
            <person name="Thornton C."/>
            <person name="Delhaes L."/>
            <person name="Meyer W."/>
            <person name="Papon N."/>
            <person name="Bouchara J.P."/>
        </authorList>
    </citation>
    <scope>NUCLEOTIDE SEQUENCE [LARGE SCALE GENOMIC DNA]</scope>
    <source>
        <strain evidence="24 25">IHEM 14462</strain>
    </source>
</reference>
<dbReference type="OrthoDB" id="416585at2759"/>
<evidence type="ECO:0000256" key="19">
    <source>
        <dbReference type="ARBA" id="ARBA00061395"/>
    </source>
</evidence>
<dbReference type="FunFam" id="1.10.287.70:FF:000118">
    <property type="entry name" value="Calcium channel subunit Cch1"/>
    <property type="match status" value="1"/>
</dbReference>
<evidence type="ECO:0000256" key="20">
    <source>
        <dbReference type="ARBA" id="ARBA00067459"/>
    </source>
</evidence>
<evidence type="ECO:0000256" key="16">
    <source>
        <dbReference type="ARBA" id="ARBA00023180"/>
    </source>
</evidence>
<comment type="similarity">
    <text evidence="19">Belongs to the calcium channel alpha-1 subunit (TC 1.A.1.11) family.</text>
</comment>
<dbReference type="PROSITE" id="PS00486">
    <property type="entry name" value="DNA_MISMATCH_REPAIR_2"/>
    <property type="match status" value="1"/>
</dbReference>
<dbReference type="KEGG" id="sapo:SAPIO_CDS6810"/>
<feature type="region of interest" description="Disordered" evidence="21">
    <location>
        <begin position="2395"/>
        <end position="2504"/>
    </location>
</feature>
<dbReference type="Gene3D" id="1.10.287.70">
    <property type="match status" value="4"/>
</dbReference>
<evidence type="ECO:0000256" key="10">
    <source>
        <dbReference type="ARBA" id="ARBA00022840"/>
    </source>
</evidence>
<keyword evidence="3" id="KW-1003">Cell membrane</keyword>
<dbReference type="FunFam" id="1.20.120.350:FF:000063">
    <property type="entry name" value="Calcium channel subunit Cch1"/>
    <property type="match status" value="1"/>
</dbReference>
<keyword evidence="8" id="KW-0547">Nucleotide-binding</keyword>
<dbReference type="GO" id="GO:0008331">
    <property type="term" value="F:high voltage-gated calcium channel activity"/>
    <property type="evidence" value="ECO:0007669"/>
    <property type="project" value="TreeGrafter"/>
</dbReference>
<evidence type="ECO:0000256" key="13">
    <source>
        <dbReference type="ARBA" id="ARBA00023065"/>
    </source>
</evidence>
<dbReference type="Gene3D" id="1.20.120.350">
    <property type="entry name" value="Voltage-gated potassium channels. Chain C"/>
    <property type="match status" value="4"/>
</dbReference>
<keyword evidence="12 22" id="KW-1133">Transmembrane helix</keyword>
<dbReference type="PANTHER" id="PTHR45628">
    <property type="entry name" value="VOLTAGE-DEPENDENT CALCIUM CHANNEL TYPE A SUBUNIT ALPHA-1"/>
    <property type="match status" value="1"/>
</dbReference>
<dbReference type="InterPro" id="IPR050599">
    <property type="entry name" value="VDCC_alpha-1_subunit"/>
</dbReference>
<keyword evidence="14" id="KW-0238">DNA-binding</keyword>
<proteinExistence type="inferred from homology"/>
<evidence type="ECO:0000256" key="4">
    <source>
        <dbReference type="ARBA" id="ARBA00022553"/>
    </source>
</evidence>
<dbReference type="GO" id="GO:0098703">
    <property type="term" value="P:calcium ion import across plasma membrane"/>
    <property type="evidence" value="ECO:0007669"/>
    <property type="project" value="TreeGrafter"/>
</dbReference>
<dbReference type="GO" id="GO:0005891">
    <property type="term" value="C:voltage-gated calcium channel complex"/>
    <property type="evidence" value="ECO:0007669"/>
    <property type="project" value="TreeGrafter"/>
</dbReference>
<dbReference type="SUPFAM" id="SSF52540">
    <property type="entry name" value="P-loop containing nucleoside triphosphate hydrolases"/>
    <property type="match status" value="1"/>
</dbReference>
<keyword evidence="11" id="KW-0851">Voltage-gated channel</keyword>
<keyword evidence="15 22" id="KW-0472">Membrane</keyword>
<feature type="region of interest" description="Disordered" evidence="21">
    <location>
        <begin position="535"/>
        <end position="568"/>
    </location>
</feature>
<evidence type="ECO:0000256" key="8">
    <source>
        <dbReference type="ARBA" id="ARBA00022741"/>
    </source>
</evidence>
<evidence type="ECO:0000256" key="6">
    <source>
        <dbReference type="ARBA" id="ARBA00022673"/>
    </source>
</evidence>
<feature type="region of interest" description="Disordered" evidence="21">
    <location>
        <begin position="711"/>
        <end position="737"/>
    </location>
</feature>
<evidence type="ECO:0000256" key="11">
    <source>
        <dbReference type="ARBA" id="ARBA00022882"/>
    </source>
</evidence>
<evidence type="ECO:0000256" key="1">
    <source>
        <dbReference type="ARBA" id="ARBA00004651"/>
    </source>
</evidence>
<dbReference type="RefSeq" id="XP_016641614.1">
    <property type="nucleotide sequence ID" value="XM_016788815.1"/>
</dbReference>
<accession>A0A084G3A3</accession>
<keyword evidence="6" id="KW-0107">Calcium channel</keyword>
<feature type="transmembrane region" description="Helical" evidence="22">
    <location>
        <begin position="1929"/>
        <end position="1950"/>
    </location>
</feature>
<comment type="caution">
    <text evidence="24">The sequence shown here is derived from an EMBL/GenBank/DDBJ whole genome shotgun (WGS) entry which is preliminary data.</text>
</comment>
<dbReference type="GeneID" id="27725882"/>
<evidence type="ECO:0000256" key="7">
    <source>
        <dbReference type="ARBA" id="ARBA00022692"/>
    </source>
</evidence>
<dbReference type="FunFam" id="1.20.120.350:FF:000079">
    <property type="entry name" value="Calcium channel subunit Cch1"/>
    <property type="match status" value="1"/>
</dbReference>
<keyword evidence="16" id="KW-0325">Glycoprotein</keyword>
<dbReference type="Gene3D" id="3.40.50.300">
    <property type="entry name" value="P-loop containing nucleotide triphosphate hydrolases"/>
    <property type="match status" value="1"/>
</dbReference>
<keyword evidence="9" id="KW-0106">Calcium</keyword>
<dbReference type="EMBL" id="JOWA01000107">
    <property type="protein sequence ID" value="KEZ41815.1"/>
    <property type="molecule type" value="Genomic_DNA"/>
</dbReference>
<evidence type="ECO:0000256" key="3">
    <source>
        <dbReference type="ARBA" id="ARBA00022475"/>
    </source>
</evidence>
<comment type="function">
    <text evidence="18">Voltage-gated, high-affinity calcium channel that functions together with MID1 to mediate calcium entry into cells. Required during conditions of environmental stress.</text>
</comment>
<feature type="transmembrane region" description="Helical" evidence="22">
    <location>
        <begin position="1321"/>
        <end position="1340"/>
    </location>
</feature>
<dbReference type="Pfam" id="PF00520">
    <property type="entry name" value="Ion_trans"/>
    <property type="match status" value="5"/>
</dbReference>
<protein>
    <recommendedName>
        <fullName evidence="20">Calcium-channel protein CCH1</fullName>
    </recommendedName>
</protein>
<feature type="region of interest" description="Disordered" evidence="21">
    <location>
        <begin position="756"/>
        <end position="790"/>
    </location>
</feature>
<evidence type="ECO:0000256" key="15">
    <source>
        <dbReference type="ARBA" id="ARBA00023136"/>
    </source>
</evidence>
<keyword evidence="10" id="KW-0067">ATP-binding</keyword>
<evidence type="ECO:0000313" key="24">
    <source>
        <dbReference type="EMBL" id="KEZ41815.1"/>
    </source>
</evidence>
<gene>
    <name evidence="24" type="ORF">SAPIO_CDS6810</name>
</gene>
<feature type="transmembrane region" description="Helical" evidence="22">
    <location>
        <begin position="1361"/>
        <end position="1385"/>
    </location>
</feature>
<feature type="transmembrane region" description="Helical" evidence="22">
    <location>
        <begin position="1635"/>
        <end position="1657"/>
    </location>
</feature>
<keyword evidence="17" id="KW-0407">Ion channel</keyword>
<dbReference type="InterPro" id="IPR027359">
    <property type="entry name" value="Volt_channel_dom_sf"/>
</dbReference>
<dbReference type="HOGENOM" id="CLU_000443_0_0_1"/>
<feature type="transmembrane region" description="Helical" evidence="22">
    <location>
        <begin position="1593"/>
        <end position="1615"/>
    </location>
</feature>
<evidence type="ECO:0000256" key="12">
    <source>
        <dbReference type="ARBA" id="ARBA00022989"/>
    </source>
</evidence>
<evidence type="ECO:0000313" key="25">
    <source>
        <dbReference type="Proteomes" id="UP000028545"/>
    </source>
</evidence>
<keyword evidence="2" id="KW-0813">Transport</keyword>
<organism evidence="24 25">
    <name type="scientific">Pseudallescheria apiosperma</name>
    <name type="common">Scedosporium apiospermum</name>
    <dbReference type="NCBI Taxonomy" id="563466"/>
    <lineage>
        <taxon>Eukaryota</taxon>
        <taxon>Fungi</taxon>
        <taxon>Dikarya</taxon>
        <taxon>Ascomycota</taxon>
        <taxon>Pezizomycotina</taxon>
        <taxon>Sordariomycetes</taxon>
        <taxon>Hypocreomycetidae</taxon>
        <taxon>Microascales</taxon>
        <taxon>Microascaceae</taxon>
        <taxon>Scedosporium</taxon>
    </lineage>
</organism>
<evidence type="ECO:0000256" key="14">
    <source>
        <dbReference type="ARBA" id="ARBA00023125"/>
    </source>
</evidence>
<keyword evidence="4" id="KW-0597">Phosphoprotein</keyword>
<feature type="transmembrane region" description="Helical" evidence="22">
    <location>
        <begin position="1094"/>
        <end position="1118"/>
    </location>
</feature>
<dbReference type="GO" id="GO:0005509">
    <property type="term" value="F:calcium ion binding"/>
    <property type="evidence" value="ECO:0007669"/>
    <property type="project" value="InterPro"/>
</dbReference>
<dbReference type="VEuPathDB" id="FungiDB:SAPIO_CDS6810"/>
<dbReference type="Pfam" id="PF00488">
    <property type="entry name" value="MutS_V"/>
    <property type="match status" value="1"/>
</dbReference>
<feature type="transmembrane region" description="Helical" evidence="22">
    <location>
        <begin position="2019"/>
        <end position="2036"/>
    </location>
</feature>
<dbReference type="FunFam" id="1.10.287.70:FF:000093">
    <property type="entry name" value="Calcium channel subunit Cch1"/>
    <property type="match status" value="1"/>
</dbReference>
<evidence type="ECO:0000256" key="22">
    <source>
        <dbReference type="SAM" id="Phobius"/>
    </source>
</evidence>
<dbReference type="InterPro" id="IPR027417">
    <property type="entry name" value="P-loop_NTPase"/>
</dbReference>
<feature type="transmembrane region" description="Helical" evidence="22">
    <location>
        <begin position="897"/>
        <end position="924"/>
    </location>
</feature>
<comment type="subcellular location">
    <subcellularLocation>
        <location evidence="1">Cell membrane</location>
        <topology evidence="1">Multi-pass membrane protein</topology>
    </subcellularLocation>
</comment>
<dbReference type="InterPro" id="IPR002048">
    <property type="entry name" value="EF_hand_dom"/>
</dbReference>
<feature type="compositionally biased region" description="Basic and acidic residues" evidence="21">
    <location>
        <begin position="2397"/>
        <end position="2413"/>
    </location>
</feature>
<dbReference type="GO" id="GO:0030983">
    <property type="term" value="F:mismatched DNA binding"/>
    <property type="evidence" value="ECO:0007669"/>
    <property type="project" value="InterPro"/>
</dbReference>
<dbReference type="OMA" id="IRFLANW"/>
<feature type="transmembrane region" description="Helical" evidence="22">
    <location>
        <begin position="1003"/>
        <end position="1022"/>
    </location>
</feature>